<feature type="chain" id="PRO_5005194462" description="TPR domain-containing protein" evidence="1">
    <location>
        <begin position="19"/>
        <end position="177"/>
    </location>
</feature>
<dbReference type="AlphaFoldDB" id="A0A0G4K8G7"/>
<evidence type="ECO:0008006" key="4">
    <source>
        <dbReference type="Google" id="ProtNLM"/>
    </source>
</evidence>
<keyword evidence="1" id="KW-0732">Signal</keyword>
<accession>A0A0G4K8G7</accession>
<gene>
    <name evidence="2" type="ORF">BRSU_1964</name>
</gene>
<evidence type="ECO:0000313" key="2">
    <source>
        <dbReference type="EMBL" id="CRF34351.1"/>
    </source>
</evidence>
<name>A0A0G4K8G7_9SPIR</name>
<protein>
    <recommendedName>
        <fullName evidence="4">TPR domain-containing protein</fullName>
    </recommendedName>
</protein>
<dbReference type="RefSeq" id="WP_048595175.1">
    <property type="nucleotide sequence ID" value="NZ_CVLB01000002.1"/>
</dbReference>
<dbReference type="OrthoDB" id="307619at2"/>
<keyword evidence="3" id="KW-1185">Reference proteome</keyword>
<evidence type="ECO:0000256" key="1">
    <source>
        <dbReference type="SAM" id="SignalP"/>
    </source>
</evidence>
<dbReference type="EMBL" id="CVLB01000002">
    <property type="protein sequence ID" value="CRF34351.1"/>
    <property type="molecule type" value="Genomic_DNA"/>
</dbReference>
<evidence type="ECO:0000313" key="3">
    <source>
        <dbReference type="Proteomes" id="UP000043763"/>
    </source>
</evidence>
<organism evidence="2 3">
    <name type="scientific">Brachyspira suanatina</name>
    <dbReference type="NCBI Taxonomy" id="381802"/>
    <lineage>
        <taxon>Bacteria</taxon>
        <taxon>Pseudomonadati</taxon>
        <taxon>Spirochaetota</taxon>
        <taxon>Spirochaetia</taxon>
        <taxon>Brachyspirales</taxon>
        <taxon>Brachyspiraceae</taxon>
        <taxon>Brachyspira</taxon>
    </lineage>
</organism>
<reference evidence="3" key="1">
    <citation type="submission" date="2015-04" db="EMBL/GenBank/DDBJ databases">
        <authorList>
            <person name="Mushtaq Mamoona"/>
        </authorList>
    </citation>
    <scope>NUCLEOTIDE SEQUENCE [LARGE SCALE GENOMIC DNA]</scope>
    <source>
        <strain evidence="3">AN4859/03</strain>
    </source>
</reference>
<sequence>MNKIIICLLFICNIIAFSQDDFTVPITPSKDQELDRVAGYSGTLSEFDGSMNSYTKLKAYINILDSKGMAALKKHPSYPKLGDVYMYGAMYLVREYKEDKIIELYKKALELRADPNSNYQLATMYKKKFDDAVKKNDTQKEQEYGKNVYEYLNKYIVLSGNKSAKYKEILEYFSAYK</sequence>
<dbReference type="Proteomes" id="UP000043763">
    <property type="component" value="Unassembled WGS sequence"/>
</dbReference>
<proteinExistence type="predicted"/>
<feature type="signal peptide" evidence="1">
    <location>
        <begin position="1"/>
        <end position="18"/>
    </location>
</feature>